<dbReference type="EMBL" id="CAUOFW020003150">
    <property type="protein sequence ID" value="CAK9158290.1"/>
    <property type="molecule type" value="Genomic_DNA"/>
</dbReference>
<dbReference type="EMBL" id="CAUOFW020001192">
    <property type="protein sequence ID" value="CAK9142025.1"/>
    <property type="molecule type" value="Genomic_DNA"/>
</dbReference>
<evidence type="ECO:0000256" key="1">
    <source>
        <dbReference type="SAM" id="SignalP"/>
    </source>
</evidence>
<evidence type="ECO:0000313" key="4">
    <source>
        <dbReference type="EMBL" id="CAK9158290.1"/>
    </source>
</evidence>
<accession>A0ABC8SN28</accession>
<comment type="caution">
    <text evidence="4">The sequence shown here is derived from an EMBL/GenBank/DDBJ whole genome shotgun (WGS) entry which is preliminary data.</text>
</comment>
<dbReference type="AlphaFoldDB" id="A0ABC8SN28"/>
<keyword evidence="5" id="KW-1185">Reference proteome</keyword>
<proteinExistence type="predicted"/>
<protein>
    <submittedName>
        <fullName evidence="4">Uncharacterized protein</fullName>
    </submittedName>
</protein>
<evidence type="ECO:0000313" key="5">
    <source>
        <dbReference type="Proteomes" id="UP001642360"/>
    </source>
</evidence>
<keyword evidence="1" id="KW-0732">Signal</keyword>
<feature type="signal peptide" evidence="1">
    <location>
        <begin position="1"/>
        <end position="35"/>
    </location>
</feature>
<dbReference type="Proteomes" id="UP001642360">
    <property type="component" value="Unassembled WGS sequence"/>
</dbReference>
<evidence type="ECO:0000313" key="2">
    <source>
        <dbReference type="EMBL" id="CAK9142025.1"/>
    </source>
</evidence>
<name>A0ABC8SN28_9AQUA</name>
<feature type="chain" id="PRO_5044720946" evidence="1">
    <location>
        <begin position="36"/>
        <end position="103"/>
    </location>
</feature>
<evidence type="ECO:0000313" key="3">
    <source>
        <dbReference type="EMBL" id="CAK9142026.1"/>
    </source>
</evidence>
<gene>
    <name evidence="4" type="ORF">ILEXP_LOCUS26906</name>
    <name evidence="2" type="ORF">ILEXP_LOCUS9664</name>
    <name evidence="3" type="ORF">ILEXP_LOCUS9665</name>
</gene>
<dbReference type="EMBL" id="CAUOFW020001192">
    <property type="protein sequence ID" value="CAK9142026.1"/>
    <property type="molecule type" value="Genomic_DNA"/>
</dbReference>
<sequence>MAAMMVTTATSYRGRSSKVMITALLLMFMLLMVSAVPDRAGKVIKLEESCMSDCVSNFCPIYGASYAECSSLCAIRCASQCTIDIGLCRLKAILEILSFHGHS</sequence>
<organism evidence="4 5">
    <name type="scientific">Ilex paraguariensis</name>
    <name type="common">yerba mate</name>
    <dbReference type="NCBI Taxonomy" id="185542"/>
    <lineage>
        <taxon>Eukaryota</taxon>
        <taxon>Viridiplantae</taxon>
        <taxon>Streptophyta</taxon>
        <taxon>Embryophyta</taxon>
        <taxon>Tracheophyta</taxon>
        <taxon>Spermatophyta</taxon>
        <taxon>Magnoliopsida</taxon>
        <taxon>eudicotyledons</taxon>
        <taxon>Gunneridae</taxon>
        <taxon>Pentapetalae</taxon>
        <taxon>asterids</taxon>
        <taxon>campanulids</taxon>
        <taxon>Aquifoliales</taxon>
        <taxon>Aquifoliaceae</taxon>
        <taxon>Ilex</taxon>
    </lineage>
</organism>
<reference evidence="4 5" key="1">
    <citation type="submission" date="2024-02" db="EMBL/GenBank/DDBJ databases">
        <authorList>
            <person name="Vignale AGUSTIN F."/>
            <person name="Sosa J E."/>
            <person name="Modenutti C."/>
        </authorList>
    </citation>
    <scope>NUCLEOTIDE SEQUENCE [LARGE SCALE GENOMIC DNA]</scope>
</reference>